<dbReference type="EMBL" id="KZ678150">
    <property type="protein sequence ID" value="PSN60312.1"/>
    <property type="molecule type" value="Genomic_DNA"/>
</dbReference>
<accession>A0A2T2N4D6</accession>
<dbReference type="Proteomes" id="UP000240883">
    <property type="component" value="Unassembled WGS sequence"/>
</dbReference>
<feature type="compositionally biased region" description="Pro residues" evidence="1">
    <location>
        <begin position="146"/>
        <end position="165"/>
    </location>
</feature>
<feature type="region of interest" description="Disordered" evidence="1">
    <location>
        <begin position="1"/>
        <end position="34"/>
    </location>
</feature>
<protein>
    <submittedName>
        <fullName evidence="2">Uncharacterized protein</fullName>
    </submittedName>
</protein>
<feature type="region of interest" description="Disordered" evidence="1">
    <location>
        <begin position="85"/>
        <end position="111"/>
    </location>
</feature>
<reference evidence="2 3" key="1">
    <citation type="journal article" date="2018" name="Front. Microbiol.">
        <title>Genome-Wide Analysis of Corynespora cassiicola Leaf Fall Disease Putative Effectors.</title>
        <authorList>
            <person name="Lopez D."/>
            <person name="Ribeiro S."/>
            <person name="Label P."/>
            <person name="Fumanal B."/>
            <person name="Venisse J.S."/>
            <person name="Kohler A."/>
            <person name="de Oliveira R.R."/>
            <person name="Labutti K."/>
            <person name="Lipzen A."/>
            <person name="Lail K."/>
            <person name="Bauer D."/>
            <person name="Ohm R.A."/>
            <person name="Barry K.W."/>
            <person name="Spatafora J."/>
            <person name="Grigoriev I.V."/>
            <person name="Martin F.M."/>
            <person name="Pujade-Renaud V."/>
        </authorList>
    </citation>
    <scope>NUCLEOTIDE SEQUENCE [LARGE SCALE GENOMIC DNA]</scope>
    <source>
        <strain evidence="2 3">Philippines</strain>
    </source>
</reference>
<evidence type="ECO:0000313" key="2">
    <source>
        <dbReference type="EMBL" id="PSN60312.1"/>
    </source>
</evidence>
<name>A0A2T2N4D6_CORCC</name>
<organism evidence="2 3">
    <name type="scientific">Corynespora cassiicola Philippines</name>
    <dbReference type="NCBI Taxonomy" id="1448308"/>
    <lineage>
        <taxon>Eukaryota</taxon>
        <taxon>Fungi</taxon>
        <taxon>Dikarya</taxon>
        <taxon>Ascomycota</taxon>
        <taxon>Pezizomycotina</taxon>
        <taxon>Dothideomycetes</taxon>
        <taxon>Pleosporomycetidae</taxon>
        <taxon>Pleosporales</taxon>
        <taxon>Corynesporascaceae</taxon>
        <taxon>Corynespora</taxon>
    </lineage>
</organism>
<gene>
    <name evidence="2" type="ORF">BS50DRAFT_215364</name>
</gene>
<evidence type="ECO:0000256" key="1">
    <source>
        <dbReference type="SAM" id="MobiDB-lite"/>
    </source>
</evidence>
<dbReference type="AlphaFoldDB" id="A0A2T2N4D6"/>
<feature type="compositionally biased region" description="Basic and acidic residues" evidence="1">
    <location>
        <begin position="85"/>
        <end position="107"/>
    </location>
</feature>
<keyword evidence="3" id="KW-1185">Reference proteome</keyword>
<sequence>MHTILTCRTRQTQKGRRGRGGSIAAANKIPPPESSVHSQFYIEAWLSLPNHHHHHHPHSRPHHSNPSIWPIVAFAIHVVSRDDGLGRAEHGEAEREPHQSTHLDRAHVPASRVEQNTALNQAPSEAPLEDRYTQAAACPTPLIARRPPPAARCPPQRAPPAPTPVAPISFETYQQPPHVERNPIYPRLQPLFPFSALGLAARADATRLRVARPLFRPNSTCGQPYQTYLPPSRAADPAHDLRTPSQYLHPLAAQPPGTFRGSRGFLCRHPGLL</sequence>
<feature type="region of interest" description="Disordered" evidence="1">
    <location>
        <begin position="140"/>
        <end position="169"/>
    </location>
</feature>
<evidence type="ECO:0000313" key="3">
    <source>
        <dbReference type="Proteomes" id="UP000240883"/>
    </source>
</evidence>
<proteinExistence type="predicted"/>